<evidence type="ECO:0000256" key="7">
    <source>
        <dbReference type="SAM" id="Phobius"/>
    </source>
</evidence>
<dbReference type="PROSITE" id="PS50283">
    <property type="entry name" value="NA_SOLUT_SYMP_3"/>
    <property type="match status" value="1"/>
</dbReference>
<dbReference type="Proteomes" id="UP000291286">
    <property type="component" value="Unassembled WGS sequence"/>
</dbReference>
<dbReference type="InterPro" id="IPR038377">
    <property type="entry name" value="Na/Glc_symporter_sf"/>
</dbReference>
<dbReference type="PANTHER" id="PTHR11819:SF195">
    <property type="entry name" value="SODIUM_GLUCOSE COTRANSPORTER 4"/>
    <property type="match status" value="1"/>
</dbReference>
<feature type="transmembrane region" description="Helical" evidence="7">
    <location>
        <begin position="152"/>
        <end position="173"/>
    </location>
</feature>
<evidence type="ECO:0000256" key="5">
    <source>
        <dbReference type="ARBA" id="ARBA00023136"/>
    </source>
</evidence>
<keyword evidence="5 7" id="KW-0472">Membrane</keyword>
<dbReference type="EMBL" id="SHMB01000006">
    <property type="protein sequence ID" value="TAA27444.1"/>
    <property type="molecule type" value="Genomic_DNA"/>
</dbReference>
<feature type="transmembrane region" description="Helical" evidence="7">
    <location>
        <begin position="500"/>
        <end position="519"/>
    </location>
</feature>
<feature type="transmembrane region" description="Helical" evidence="7">
    <location>
        <begin position="433"/>
        <end position="451"/>
    </location>
</feature>
<organism evidence="8 9">
    <name type="scientific">Pseudoxanthomonas winnipegensis</name>
    <dbReference type="NCBI Taxonomy" id="2480810"/>
    <lineage>
        <taxon>Bacteria</taxon>
        <taxon>Pseudomonadati</taxon>
        <taxon>Pseudomonadota</taxon>
        <taxon>Gammaproteobacteria</taxon>
        <taxon>Lysobacterales</taxon>
        <taxon>Lysobacteraceae</taxon>
        <taxon>Pseudoxanthomonas</taxon>
    </lineage>
</organism>
<dbReference type="AlphaFoldDB" id="A0A4Q8LEH4"/>
<feature type="transmembrane region" description="Helical" evidence="7">
    <location>
        <begin position="82"/>
        <end position="102"/>
    </location>
</feature>
<dbReference type="PANTHER" id="PTHR11819">
    <property type="entry name" value="SOLUTE CARRIER FAMILY 5"/>
    <property type="match status" value="1"/>
</dbReference>
<evidence type="ECO:0000256" key="2">
    <source>
        <dbReference type="ARBA" id="ARBA00006434"/>
    </source>
</evidence>
<gene>
    <name evidence="8" type="ORF">EA661_15115</name>
</gene>
<feature type="transmembrane region" description="Helical" evidence="7">
    <location>
        <begin position="123"/>
        <end position="146"/>
    </location>
</feature>
<feature type="transmembrane region" description="Helical" evidence="7">
    <location>
        <begin position="6"/>
        <end position="25"/>
    </location>
</feature>
<comment type="similarity">
    <text evidence="2 6">Belongs to the sodium:solute symporter (SSF) (TC 2.A.21) family.</text>
</comment>
<feature type="transmembrane region" description="Helical" evidence="7">
    <location>
        <begin position="241"/>
        <end position="261"/>
    </location>
</feature>
<feature type="transmembrane region" description="Helical" evidence="7">
    <location>
        <begin position="401"/>
        <end position="426"/>
    </location>
</feature>
<evidence type="ECO:0000256" key="6">
    <source>
        <dbReference type="RuleBase" id="RU362091"/>
    </source>
</evidence>
<keyword evidence="4 7" id="KW-1133">Transmembrane helix</keyword>
<comment type="subcellular location">
    <subcellularLocation>
        <location evidence="1">Membrane</location>
        <topology evidence="1">Multi-pass membrane protein</topology>
    </subcellularLocation>
</comment>
<sequence>MSLSPLDTCIVVLYAIFIFALAQWVSREKRGGQRSAQDYFLASRALPWWAIGTSLIAANISAEQIIGMSGSGYVIGLGIASYEWMAALTLIIVGKFFLPIFLKNGIYTMPEFLEKRYSPTVRTVMALFWLGVYVFVNLTSILWLGATAVHTVAGVDVDVALVALGLFAGAYALYGGLKAVALTDFVQVSLLVLGGLLITWIALDKVADGAGVVAGFQVLLQRAPEKFHMILDRSNPHYKDLPGLSVLLGGMWVMNVSYWGFNQYIIQRALAAKSLGEAQKGIVLAAFLKLMMPLIIVVPGIAAVLLAPGLERPDAAYPHLMSLLPNGILGVVFAALMAAVIASLGSKINSIATIFTMDVYRPLRRGASEKQLVRVGRIAAALALVLAIFSARPLLGSFDQAFQYIQEFTGFFTPGICVIFLLGMFWKRTTATAALVAAVASAVLSLALKLWLPSVAFMDRVGLVFLACVALAVVISLVQRGGQSRYNVELDDIDYTTSKGFNLAALLVVVILIGLYAVFW</sequence>
<evidence type="ECO:0000313" key="9">
    <source>
        <dbReference type="Proteomes" id="UP000291286"/>
    </source>
</evidence>
<dbReference type="RefSeq" id="WP_130520170.1">
    <property type="nucleotide sequence ID" value="NZ_SHMA01000001.1"/>
</dbReference>
<accession>A0A4Q8LEH4</accession>
<evidence type="ECO:0000256" key="4">
    <source>
        <dbReference type="ARBA" id="ARBA00022989"/>
    </source>
</evidence>
<protein>
    <submittedName>
        <fullName evidence="8">Sodium transporter</fullName>
    </submittedName>
</protein>
<name>A0A4Q8LEH4_9GAMM</name>
<dbReference type="CDD" id="cd10325">
    <property type="entry name" value="SLC5sbd_vSGLT"/>
    <property type="match status" value="1"/>
</dbReference>
<dbReference type="InterPro" id="IPR001734">
    <property type="entry name" value="Na/solute_symporter"/>
</dbReference>
<evidence type="ECO:0000313" key="8">
    <source>
        <dbReference type="EMBL" id="TAA27444.1"/>
    </source>
</evidence>
<evidence type="ECO:0000256" key="3">
    <source>
        <dbReference type="ARBA" id="ARBA00022692"/>
    </source>
</evidence>
<feature type="transmembrane region" description="Helical" evidence="7">
    <location>
        <begin position="375"/>
        <end position="395"/>
    </location>
</feature>
<dbReference type="GO" id="GO:0005886">
    <property type="term" value="C:plasma membrane"/>
    <property type="evidence" value="ECO:0007669"/>
    <property type="project" value="TreeGrafter"/>
</dbReference>
<keyword evidence="3 7" id="KW-0812">Transmembrane</keyword>
<feature type="transmembrane region" description="Helical" evidence="7">
    <location>
        <begin position="282"/>
        <end position="307"/>
    </location>
</feature>
<dbReference type="Pfam" id="PF00474">
    <property type="entry name" value="SSF"/>
    <property type="match status" value="1"/>
</dbReference>
<dbReference type="NCBIfam" id="TIGR00813">
    <property type="entry name" value="sss"/>
    <property type="match status" value="1"/>
</dbReference>
<feature type="transmembrane region" description="Helical" evidence="7">
    <location>
        <begin position="457"/>
        <end position="479"/>
    </location>
</feature>
<feature type="transmembrane region" description="Helical" evidence="7">
    <location>
        <begin position="327"/>
        <end position="355"/>
    </location>
</feature>
<feature type="transmembrane region" description="Helical" evidence="7">
    <location>
        <begin position="45"/>
        <end position="62"/>
    </location>
</feature>
<reference evidence="8 9" key="1">
    <citation type="submission" date="2019-02" db="EMBL/GenBank/DDBJ databases">
        <title>WGS of Pseudoxanthomonas species novum from clinical isolates.</title>
        <authorList>
            <person name="Bernier A.-M."/>
            <person name="Bernard K."/>
            <person name="Vachon A."/>
        </authorList>
    </citation>
    <scope>NUCLEOTIDE SEQUENCE [LARGE SCALE GENOMIC DNA]</scope>
    <source>
        <strain evidence="8 9">NML171202</strain>
    </source>
</reference>
<comment type="caution">
    <text evidence="8">The sequence shown here is derived from an EMBL/GenBank/DDBJ whole genome shotgun (WGS) entry which is preliminary data.</text>
</comment>
<evidence type="ECO:0000256" key="1">
    <source>
        <dbReference type="ARBA" id="ARBA00004141"/>
    </source>
</evidence>
<feature type="transmembrane region" description="Helical" evidence="7">
    <location>
        <begin position="185"/>
        <end position="203"/>
    </location>
</feature>
<dbReference type="GO" id="GO:0005412">
    <property type="term" value="F:D-glucose:sodium symporter activity"/>
    <property type="evidence" value="ECO:0007669"/>
    <property type="project" value="TreeGrafter"/>
</dbReference>
<dbReference type="Gene3D" id="1.20.1730.10">
    <property type="entry name" value="Sodium/glucose cotransporter"/>
    <property type="match status" value="1"/>
</dbReference>
<proteinExistence type="inferred from homology"/>